<gene>
    <name evidence="14" type="ORF">CGS46_00285</name>
</gene>
<dbReference type="PANTHER" id="PTHR33254:SF4">
    <property type="entry name" value="4-HYDROXY-4-METHYL-2-OXOGLUTARATE ALDOLASE 3-RELATED"/>
    <property type="match status" value="1"/>
</dbReference>
<comment type="catalytic activity">
    <reaction evidence="12">
        <text>oxaloacetate + H(+) = pyruvate + CO2</text>
        <dbReference type="Rhea" id="RHEA:15641"/>
        <dbReference type="ChEBI" id="CHEBI:15361"/>
        <dbReference type="ChEBI" id="CHEBI:15378"/>
        <dbReference type="ChEBI" id="CHEBI:16452"/>
        <dbReference type="ChEBI" id="CHEBI:16526"/>
        <dbReference type="EC" id="4.1.1.112"/>
    </reaction>
</comment>
<evidence type="ECO:0000256" key="12">
    <source>
        <dbReference type="ARBA" id="ARBA00047973"/>
    </source>
</evidence>
<comment type="subunit">
    <text evidence="4">Homotrimer.</text>
</comment>
<accession>A0A2A6ZEH5</accession>
<comment type="similarity">
    <text evidence="3">Belongs to the class II aldolase/RraA-like family.</text>
</comment>
<dbReference type="Pfam" id="PF03737">
    <property type="entry name" value="RraA-like"/>
    <property type="match status" value="1"/>
</dbReference>
<keyword evidence="14" id="KW-0489">Methyltransferase</keyword>
<dbReference type="InterPro" id="IPR036704">
    <property type="entry name" value="RraA/RraA-like_sf"/>
</dbReference>
<comment type="catalytic activity">
    <reaction evidence="1">
        <text>4-hydroxy-4-methyl-2-oxoglutarate = 2 pyruvate</text>
        <dbReference type="Rhea" id="RHEA:22748"/>
        <dbReference type="ChEBI" id="CHEBI:15361"/>
        <dbReference type="ChEBI" id="CHEBI:58276"/>
        <dbReference type="EC" id="4.1.3.17"/>
    </reaction>
</comment>
<keyword evidence="14" id="KW-0808">Transferase</keyword>
<evidence type="ECO:0000256" key="1">
    <source>
        <dbReference type="ARBA" id="ARBA00001342"/>
    </source>
</evidence>
<comment type="caution">
    <text evidence="14">The sequence shown here is derived from an EMBL/GenBank/DDBJ whole genome shotgun (WGS) entry which is preliminary data.</text>
</comment>
<feature type="binding site" evidence="13">
    <location>
        <position position="138"/>
    </location>
    <ligand>
        <name>Mg(2+)</name>
        <dbReference type="ChEBI" id="CHEBI:18420"/>
    </ligand>
</feature>
<comment type="function">
    <text evidence="8">Catalyzes the aldol cleavage of 4-hydroxy-4-methyl-2-oxoglutarate (HMG) into 2 molecules of pyruvate. Also contains a secondary oxaloacetate (OAA) decarboxylase activity due to the common pyruvate enolate transition state formed following C-C bond cleavage in the retro-aldol and decarboxylation reactions.</text>
</comment>
<keyword evidence="15" id="KW-1185">Reference proteome</keyword>
<dbReference type="EMBL" id="NMTQ01000009">
    <property type="protein sequence ID" value="PDX59805.1"/>
    <property type="molecule type" value="Genomic_DNA"/>
</dbReference>
<organism evidence="14 15">
    <name type="scientific">Faecalibacterium langellae</name>
    <dbReference type="NCBI Taxonomy" id="3435293"/>
    <lineage>
        <taxon>Bacteria</taxon>
        <taxon>Bacillati</taxon>
        <taxon>Bacillota</taxon>
        <taxon>Clostridia</taxon>
        <taxon>Eubacteriales</taxon>
        <taxon>Oscillospiraceae</taxon>
        <taxon>Faecalibacterium</taxon>
    </lineage>
</organism>
<dbReference type="CDD" id="cd16841">
    <property type="entry name" value="RraA_family"/>
    <property type="match status" value="1"/>
</dbReference>
<dbReference type="SUPFAM" id="SSF89562">
    <property type="entry name" value="RraA-like"/>
    <property type="match status" value="1"/>
</dbReference>
<evidence type="ECO:0000256" key="7">
    <source>
        <dbReference type="ARBA" id="ARBA00016549"/>
    </source>
</evidence>
<dbReference type="InterPro" id="IPR005493">
    <property type="entry name" value="RraA/RraA-like"/>
</dbReference>
<evidence type="ECO:0000256" key="13">
    <source>
        <dbReference type="PIRSR" id="PIRSR605493-1"/>
    </source>
</evidence>
<dbReference type="EC" id="4.1.3.17" evidence="5"/>
<evidence type="ECO:0000256" key="6">
    <source>
        <dbReference type="ARBA" id="ARBA00012947"/>
    </source>
</evidence>
<dbReference type="AlphaFoldDB" id="A0A2A6ZEH5"/>
<evidence type="ECO:0000256" key="5">
    <source>
        <dbReference type="ARBA" id="ARBA00012213"/>
    </source>
</evidence>
<evidence type="ECO:0000256" key="9">
    <source>
        <dbReference type="ARBA" id="ARBA00029596"/>
    </source>
</evidence>
<comment type="cofactor">
    <cofactor evidence="2">
        <name>a divalent metal cation</name>
        <dbReference type="ChEBI" id="CHEBI:60240"/>
    </cofactor>
</comment>
<evidence type="ECO:0000256" key="2">
    <source>
        <dbReference type="ARBA" id="ARBA00001968"/>
    </source>
</evidence>
<name>A0A2A6ZEH5_9FIRM</name>
<dbReference type="Gene3D" id="3.50.30.40">
    <property type="entry name" value="Ribonuclease E inhibitor RraA/RraA-like"/>
    <property type="match status" value="1"/>
</dbReference>
<proteinExistence type="inferred from homology"/>
<reference evidence="14 15" key="1">
    <citation type="journal article" date="2017" name="Front. Microbiol.">
        <title>New Insights into the Diversity of the Genus Faecalibacterium.</title>
        <authorList>
            <person name="Benevides L."/>
            <person name="Burman S."/>
            <person name="Martin R."/>
            <person name="Robert V."/>
            <person name="Thomas M."/>
            <person name="Miquel S."/>
            <person name="Chain F."/>
            <person name="Sokol H."/>
            <person name="Bermudez-Humaran L.G."/>
            <person name="Morrison M."/>
            <person name="Langella P."/>
            <person name="Azevedo V.A."/>
            <person name="Chatel J.M."/>
            <person name="Soares S."/>
        </authorList>
    </citation>
    <scope>NUCLEOTIDE SEQUENCE [LARGE SCALE GENOMIC DNA]</scope>
    <source>
        <strain evidence="15">CNCM I-4540</strain>
    </source>
</reference>
<dbReference type="GO" id="GO:0047443">
    <property type="term" value="F:4-hydroxy-4-methyl-2-oxoglutarate aldolase activity"/>
    <property type="evidence" value="ECO:0007669"/>
    <property type="project" value="UniProtKB-EC"/>
</dbReference>
<comment type="cofactor">
    <cofactor evidence="13">
        <name>Mg(2+)</name>
        <dbReference type="ChEBI" id="CHEBI:18420"/>
    </cofactor>
</comment>
<evidence type="ECO:0000256" key="11">
    <source>
        <dbReference type="ARBA" id="ARBA00032305"/>
    </source>
</evidence>
<evidence type="ECO:0000256" key="4">
    <source>
        <dbReference type="ARBA" id="ARBA00011233"/>
    </source>
</evidence>
<sequence length="237" mass="26262">MAMWKNDDEMFALMKEKLYTPVVGDILDQMGYKHQFLPASIRPLAAQVPTAPYILPGEEEDKRLKVAGYACTVLENDVFEYPEDKPFGYMTEALDDLKPNEIYIATGAHNSALWGELLTACGKARGAVGAVLNGYTRDTPKVIEQNFPVFCSGTWAQDSSVRTYVFKWRCPIEIGQVTIHNGDIVFGDIDGVLIIPKDVAPEVIEKALVKASTEKTMRKAIEDGMMVTDAFAKFGVL</sequence>
<evidence type="ECO:0000256" key="3">
    <source>
        <dbReference type="ARBA" id="ARBA00008621"/>
    </source>
</evidence>
<dbReference type="EC" id="4.1.1.112" evidence="6"/>
<keyword evidence="13" id="KW-0460">Magnesium</keyword>
<dbReference type="GO" id="GO:0008948">
    <property type="term" value="F:oxaloacetate decarboxylase activity"/>
    <property type="evidence" value="ECO:0007669"/>
    <property type="project" value="UniProtKB-EC"/>
</dbReference>
<feature type="binding site" evidence="13">
    <location>
        <position position="137"/>
    </location>
    <ligand>
        <name>substrate</name>
    </ligand>
</feature>
<dbReference type="GO" id="GO:0046872">
    <property type="term" value="F:metal ion binding"/>
    <property type="evidence" value="ECO:0007669"/>
    <property type="project" value="UniProtKB-KW"/>
</dbReference>
<evidence type="ECO:0000256" key="10">
    <source>
        <dbReference type="ARBA" id="ARBA00030169"/>
    </source>
</evidence>
<evidence type="ECO:0000313" key="15">
    <source>
        <dbReference type="Proteomes" id="UP000220752"/>
    </source>
</evidence>
<protein>
    <recommendedName>
        <fullName evidence="7">Putative 4-hydroxy-4-methyl-2-oxoglutarate aldolase</fullName>
        <ecNumber evidence="6">4.1.1.112</ecNumber>
        <ecNumber evidence="5">4.1.3.17</ecNumber>
    </recommendedName>
    <alternativeName>
        <fullName evidence="11">Oxaloacetate decarboxylase</fullName>
    </alternativeName>
    <alternativeName>
        <fullName evidence="9">Regulator of ribonuclease activity homolog</fullName>
    </alternativeName>
    <alternativeName>
        <fullName evidence="10">RraA-like protein</fullName>
    </alternativeName>
</protein>
<feature type="binding site" evidence="13">
    <location>
        <begin position="115"/>
        <end position="118"/>
    </location>
    <ligand>
        <name>substrate</name>
    </ligand>
</feature>
<dbReference type="Proteomes" id="UP000220752">
    <property type="component" value="Unassembled WGS sequence"/>
</dbReference>
<dbReference type="GO" id="GO:0032259">
    <property type="term" value="P:methylation"/>
    <property type="evidence" value="ECO:0007669"/>
    <property type="project" value="UniProtKB-KW"/>
</dbReference>
<evidence type="ECO:0000256" key="8">
    <source>
        <dbReference type="ARBA" id="ARBA00025046"/>
    </source>
</evidence>
<dbReference type="PANTHER" id="PTHR33254">
    <property type="entry name" value="4-HYDROXY-4-METHYL-2-OXOGLUTARATE ALDOLASE 3-RELATED"/>
    <property type="match status" value="1"/>
</dbReference>
<evidence type="ECO:0000313" key="14">
    <source>
        <dbReference type="EMBL" id="PDX59805.1"/>
    </source>
</evidence>
<keyword evidence="13" id="KW-0479">Metal-binding</keyword>
<dbReference type="GO" id="GO:0008168">
    <property type="term" value="F:methyltransferase activity"/>
    <property type="evidence" value="ECO:0007669"/>
    <property type="project" value="UniProtKB-KW"/>
</dbReference>